<keyword evidence="4" id="KW-1185">Reference proteome</keyword>
<dbReference type="Pfam" id="PF20681">
    <property type="entry name" value="DUF6818"/>
    <property type="match status" value="1"/>
</dbReference>
<dbReference type="InterPro" id="IPR049203">
    <property type="entry name" value="DUF6818"/>
</dbReference>
<dbReference type="Proteomes" id="UP001165121">
    <property type="component" value="Unassembled WGS sequence"/>
</dbReference>
<feature type="domain" description="DUF6818" evidence="2">
    <location>
        <begin position="31"/>
        <end position="114"/>
    </location>
</feature>
<sequence length="395" mass="44103">MAEVGCEAGVLDISTTPYKIRSCTLVDDIVPLGRNRWEQVAPRYNASRTRGSPERGVESLRRKFKNLYSKKKPTSSGEVPVRLRPVAMAKAAPMKIADEGGVHTSHDGRDEGDDDTALLDDEEEGPIDISLAGAYSFSGNESSSGDDGITDVSAEDMDQRPAHPSATSTTPQQPPRVITPTSATSARPRLDRGGSHNSSMETSVPMPTARGSVAIGWGEGQDLRVFRDTFEAMTQGMLNTSANKSPAERSKPDGTSSTPSFSKNKARQRLNEIQREIEEAERRQSSAGGDIMGMLLLFQKDSDRRAETEEKRRRQERDERLEAAKRERDERREAEKRERDERKRIRSAEAKAAVERRQEDAQAARKLREEQRSAELAKEAQLELDREENKRCFEE</sequence>
<reference evidence="3" key="1">
    <citation type="submission" date="2023-04" db="EMBL/GenBank/DDBJ databases">
        <title>Phytophthora fragariaefolia NBRC 109709.</title>
        <authorList>
            <person name="Ichikawa N."/>
            <person name="Sato H."/>
            <person name="Tonouchi N."/>
        </authorList>
    </citation>
    <scope>NUCLEOTIDE SEQUENCE</scope>
    <source>
        <strain evidence="3">NBRC 109709</strain>
    </source>
</reference>
<comment type="caution">
    <text evidence="3">The sequence shown here is derived from an EMBL/GenBank/DDBJ whole genome shotgun (WGS) entry which is preliminary data.</text>
</comment>
<dbReference type="EMBL" id="BSXT01001002">
    <property type="protein sequence ID" value="GMF37355.1"/>
    <property type="molecule type" value="Genomic_DNA"/>
</dbReference>
<evidence type="ECO:0000313" key="3">
    <source>
        <dbReference type="EMBL" id="GMF37355.1"/>
    </source>
</evidence>
<dbReference type="PANTHER" id="PTHR34409:SF1">
    <property type="entry name" value="MYB-LIKE DOMAIN-CONTAINING PROTEIN"/>
    <property type="match status" value="1"/>
</dbReference>
<evidence type="ECO:0000259" key="2">
    <source>
        <dbReference type="Pfam" id="PF20681"/>
    </source>
</evidence>
<dbReference type="OrthoDB" id="123120at2759"/>
<dbReference type="PANTHER" id="PTHR34409">
    <property type="entry name" value="SET DOMAIN-CONTAINING PROTEIN"/>
    <property type="match status" value="1"/>
</dbReference>
<feature type="compositionally biased region" description="Basic and acidic residues" evidence="1">
    <location>
        <begin position="269"/>
        <end position="284"/>
    </location>
</feature>
<feature type="compositionally biased region" description="Acidic residues" evidence="1">
    <location>
        <begin position="110"/>
        <end position="120"/>
    </location>
</feature>
<name>A0A9W6XFE0_9STRA</name>
<dbReference type="AlphaFoldDB" id="A0A9W6XFE0"/>
<feature type="region of interest" description="Disordered" evidence="1">
    <location>
        <begin position="134"/>
        <end position="211"/>
    </location>
</feature>
<accession>A0A9W6XFE0</accession>
<feature type="compositionally biased region" description="Polar residues" evidence="1">
    <location>
        <begin position="253"/>
        <end position="263"/>
    </location>
</feature>
<feature type="compositionally biased region" description="Basic and acidic residues" evidence="1">
    <location>
        <begin position="300"/>
        <end position="373"/>
    </location>
</feature>
<organism evidence="3 4">
    <name type="scientific">Phytophthora fragariaefolia</name>
    <dbReference type="NCBI Taxonomy" id="1490495"/>
    <lineage>
        <taxon>Eukaryota</taxon>
        <taxon>Sar</taxon>
        <taxon>Stramenopiles</taxon>
        <taxon>Oomycota</taxon>
        <taxon>Peronosporomycetes</taxon>
        <taxon>Peronosporales</taxon>
        <taxon>Peronosporaceae</taxon>
        <taxon>Phytophthora</taxon>
    </lineage>
</organism>
<protein>
    <submittedName>
        <fullName evidence="3">Unnamed protein product</fullName>
    </submittedName>
</protein>
<feature type="region of interest" description="Disordered" evidence="1">
    <location>
        <begin position="238"/>
        <end position="373"/>
    </location>
</feature>
<feature type="compositionally biased region" description="Basic and acidic residues" evidence="1">
    <location>
        <begin position="96"/>
        <end position="109"/>
    </location>
</feature>
<gene>
    <name evidence="3" type="ORF">Pfra01_001045400</name>
</gene>
<evidence type="ECO:0000313" key="4">
    <source>
        <dbReference type="Proteomes" id="UP001165121"/>
    </source>
</evidence>
<evidence type="ECO:0000256" key="1">
    <source>
        <dbReference type="SAM" id="MobiDB-lite"/>
    </source>
</evidence>
<proteinExistence type="predicted"/>
<feature type="region of interest" description="Disordered" evidence="1">
    <location>
        <begin position="94"/>
        <end position="120"/>
    </location>
</feature>